<dbReference type="EMBL" id="JXXN02001982">
    <property type="protein sequence ID" value="THD23724.1"/>
    <property type="molecule type" value="Genomic_DNA"/>
</dbReference>
<comment type="caution">
    <text evidence="2">The sequence shown here is derived from an EMBL/GenBank/DDBJ whole genome shotgun (WGS) entry which is preliminary data.</text>
</comment>
<dbReference type="GO" id="GO:0030891">
    <property type="term" value="C:VCB complex"/>
    <property type="evidence" value="ECO:0007669"/>
    <property type="project" value="InterPro"/>
</dbReference>
<evidence type="ECO:0000313" key="2">
    <source>
        <dbReference type="EMBL" id="THD23724.1"/>
    </source>
</evidence>
<name>A0A4E0RBC5_FASHE</name>
<keyword evidence="2" id="KW-0648">Protein biosynthesis</keyword>
<sequence>MEVYMVVRRKKTTIHLNAKETTTVLEVKKMIEGILKVPPENQMILKHLTELEDDKTLGYYNLNGQTARAHTPASLGLCLRDPATEKFEALDITPYSVPPELPEVMRCPDNMPPPGNQEIAAQSKP</sequence>
<dbReference type="Pfam" id="PF00240">
    <property type="entry name" value="ubiquitin"/>
    <property type="match status" value="1"/>
</dbReference>
<dbReference type="InterPro" id="IPR039049">
    <property type="entry name" value="ELOB"/>
</dbReference>
<dbReference type="Gene3D" id="3.10.20.90">
    <property type="entry name" value="Phosphatidylinositol 3-kinase Catalytic Subunit, Chain A, domain 1"/>
    <property type="match status" value="1"/>
</dbReference>
<organism evidence="2 3">
    <name type="scientific">Fasciola hepatica</name>
    <name type="common">Liver fluke</name>
    <dbReference type="NCBI Taxonomy" id="6192"/>
    <lineage>
        <taxon>Eukaryota</taxon>
        <taxon>Metazoa</taxon>
        <taxon>Spiralia</taxon>
        <taxon>Lophotrochozoa</taxon>
        <taxon>Platyhelminthes</taxon>
        <taxon>Trematoda</taxon>
        <taxon>Digenea</taxon>
        <taxon>Plagiorchiida</taxon>
        <taxon>Echinostomata</taxon>
        <taxon>Echinostomatoidea</taxon>
        <taxon>Fasciolidae</taxon>
        <taxon>Fasciola</taxon>
    </lineage>
</organism>
<dbReference type="PANTHER" id="PTHR13248:SF4">
    <property type="entry name" value="ELONGIN B"/>
    <property type="match status" value="1"/>
</dbReference>
<reference evidence="2" key="1">
    <citation type="submission" date="2019-03" db="EMBL/GenBank/DDBJ databases">
        <title>Improved annotation for the trematode Fasciola hepatica.</title>
        <authorList>
            <person name="Choi Y.-J."/>
            <person name="Martin J."/>
            <person name="Mitreva M."/>
        </authorList>
    </citation>
    <scope>NUCLEOTIDE SEQUENCE [LARGE SCALE GENOMIC DNA]</scope>
</reference>
<dbReference type="InterPro" id="IPR029071">
    <property type="entry name" value="Ubiquitin-like_domsf"/>
</dbReference>
<dbReference type="GO" id="GO:0003746">
    <property type="term" value="F:translation elongation factor activity"/>
    <property type="evidence" value="ECO:0007669"/>
    <property type="project" value="UniProtKB-KW"/>
</dbReference>
<dbReference type="PANTHER" id="PTHR13248">
    <property type="entry name" value="TRANSCRIPTION ELONGATION FACTOR B POLYPEPTIDE 2"/>
    <property type="match status" value="1"/>
</dbReference>
<dbReference type="GO" id="GO:0070449">
    <property type="term" value="C:elongin complex"/>
    <property type="evidence" value="ECO:0007669"/>
    <property type="project" value="InterPro"/>
</dbReference>
<dbReference type="Proteomes" id="UP000230066">
    <property type="component" value="Unassembled WGS sequence"/>
</dbReference>
<protein>
    <submittedName>
        <fullName evidence="2">Rna polymerase ii transcription elongation factor elongin/siii subunit elongin b</fullName>
    </submittedName>
</protein>
<dbReference type="GO" id="GO:0006368">
    <property type="term" value="P:transcription elongation by RNA polymerase II"/>
    <property type="evidence" value="ECO:0007669"/>
    <property type="project" value="InterPro"/>
</dbReference>
<dbReference type="PROSITE" id="PS50053">
    <property type="entry name" value="UBIQUITIN_2"/>
    <property type="match status" value="1"/>
</dbReference>
<gene>
    <name evidence="2" type="ORF">D915_005616</name>
</gene>
<feature type="domain" description="Ubiquitin-like" evidence="1">
    <location>
        <begin position="1"/>
        <end position="63"/>
    </location>
</feature>
<evidence type="ECO:0000313" key="3">
    <source>
        <dbReference type="Proteomes" id="UP000230066"/>
    </source>
</evidence>
<accession>A0A4E0RBC5</accession>
<dbReference type="SUPFAM" id="SSF54236">
    <property type="entry name" value="Ubiquitin-like"/>
    <property type="match status" value="1"/>
</dbReference>
<dbReference type="InterPro" id="IPR000626">
    <property type="entry name" value="Ubiquitin-like_dom"/>
</dbReference>
<keyword evidence="3" id="KW-1185">Reference proteome</keyword>
<dbReference type="AlphaFoldDB" id="A0A4E0RBC5"/>
<evidence type="ECO:0000259" key="1">
    <source>
        <dbReference type="PROSITE" id="PS50053"/>
    </source>
</evidence>
<proteinExistence type="predicted"/>
<keyword evidence="2" id="KW-0251">Elongation factor</keyword>